<evidence type="ECO:0000313" key="10">
    <source>
        <dbReference type="Proteomes" id="UP000054477"/>
    </source>
</evidence>
<evidence type="ECO:0000256" key="4">
    <source>
        <dbReference type="ARBA" id="ARBA00022833"/>
    </source>
</evidence>
<comment type="catalytic activity">
    <reaction evidence="6 8">
        <text>hydrogencarbonate + H(+) = CO2 + H2O</text>
        <dbReference type="Rhea" id="RHEA:10748"/>
        <dbReference type="ChEBI" id="CHEBI:15377"/>
        <dbReference type="ChEBI" id="CHEBI:15378"/>
        <dbReference type="ChEBI" id="CHEBI:16526"/>
        <dbReference type="ChEBI" id="CHEBI:17544"/>
        <dbReference type="EC" id="4.2.1.1"/>
    </reaction>
</comment>
<dbReference type="GO" id="GO:0004089">
    <property type="term" value="F:carbonate dehydratase activity"/>
    <property type="evidence" value="ECO:0007669"/>
    <property type="project" value="UniProtKB-UniRule"/>
</dbReference>
<feature type="binding site" evidence="7">
    <location>
        <position position="104"/>
    </location>
    <ligand>
        <name>Zn(2+)</name>
        <dbReference type="ChEBI" id="CHEBI:29105"/>
    </ligand>
</feature>
<dbReference type="GO" id="GO:0034599">
    <property type="term" value="P:cellular response to oxidative stress"/>
    <property type="evidence" value="ECO:0007669"/>
    <property type="project" value="TreeGrafter"/>
</dbReference>
<feature type="binding site" evidence="7">
    <location>
        <position position="107"/>
    </location>
    <ligand>
        <name>Zn(2+)</name>
        <dbReference type="ChEBI" id="CHEBI:29105"/>
    </ligand>
</feature>
<dbReference type="GO" id="GO:0008270">
    <property type="term" value="F:zinc ion binding"/>
    <property type="evidence" value="ECO:0007669"/>
    <property type="project" value="UniProtKB-UniRule"/>
</dbReference>
<evidence type="ECO:0000313" key="9">
    <source>
        <dbReference type="EMBL" id="KIJ97397.1"/>
    </source>
</evidence>
<dbReference type="Proteomes" id="UP000054477">
    <property type="component" value="Unassembled WGS sequence"/>
</dbReference>
<dbReference type="EC" id="4.2.1.1" evidence="2 8"/>
<comment type="function">
    <text evidence="8">Reversible hydration of carbon dioxide.</text>
</comment>
<feature type="binding site" evidence="7">
    <location>
        <position position="48"/>
    </location>
    <ligand>
        <name>Zn(2+)</name>
        <dbReference type="ChEBI" id="CHEBI:29105"/>
    </ligand>
</feature>
<accession>A0A0C9XMX4</accession>
<dbReference type="STRING" id="1095629.A0A0C9XMX4"/>
<dbReference type="SUPFAM" id="SSF53056">
    <property type="entry name" value="beta-carbonic anhydrase, cab"/>
    <property type="match status" value="1"/>
</dbReference>
<proteinExistence type="inferred from homology"/>
<dbReference type="InterPro" id="IPR036874">
    <property type="entry name" value="Carbonic_anhydrase_sf"/>
</dbReference>
<reference evidence="9 10" key="1">
    <citation type="submission" date="2014-04" db="EMBL/GenBank/DDBJ databases">
        <authorList>
            <consortium name="DOE Joint Genome Institute"/>
            <person name="Kuo A."/>
            <person name="Kohler A."/>
            <person name="Nagy L.G."/>
            <person name="Floudas D."/>
            <person name="Copeland A."/>
            <person name="Barry K.W."/>
            <person name="Cichocki N."/>
            <person name="Veneault-Fourrey C."/>
            <person name="LaButti K."/>
            <person name="Lindquist E.A."/>
            <person name="Lipzen A."/>
            <person name="Lundell T."/>
            <person name="Morin E."/>
            <person name="Murat C."/>
            <person name="Sun H."/>
            <person name="Tunlid A."/>
            <person name="Henrissat B."/>
            <person name="Grigoriev I.V."/>
            <person name="Hibbett D.S."/>
            <person name="Martin F."/>
            <person name="Nordberg H.P."/>
            <person name="Cantor M.N."/>
            <person name="Hua S.X."/>
        </authorList>
    </citation>
    <scope>NUCLEOTIDE SEQUENCE [LARGE SCALE GENOMIC DNA]</scope>
    <source>
        <strain evidence="9 10">LaAM-08-1</strain>
    </source>
</reference>
<dbReference type="HOGENOM" id="CLU_053879_3_2_1"/>
<protein>
    <recommendedName>
        <fullName evidence="2 8">Carbonic anhydrase</fullName>
        <ecNumber evidence="2 8">4.2.1.1</ecNumber>
    </recommendedName>
    <alternativeName>
        <fullName evidence="8">Carbonate dehydratase</fullName>
    </alternativeName>
</protein>
<name>A0A0C9XMX4_9AGAR</name>
<evidence type="ECO:0000256" key="3">
    <source>
        <dbReference type="ARBA" id="ARBA00022723"/>
    </source>
</evidence>
<keyword evidence="10" id="KW-1185">Reference proteome</keyword>
<gene>
    <name evidence="9" type="ORF">K443DRAFT_245022</name>
</gene>
<organism evidence="9 10">
    <name type="scientific">Laccaria amethystina LaAM-08-1</name>
    <dbReference type="NCBI Taxonomy" id="1095629"/>
    <lineage>
        <taxon>Eukaryota</taxon>
        <taxon>Fungi</taxon>
        <taxon>Dikarya</taxon>
        <taxon>Basidiomycota</taxon>
        <taxon>Agaricomycotina</taxon>
        <taxon>Agaricomycetes</taxon>
        <taxon>Agaricomycetidae</taxon>
        <taxon>Agaricales</taxon>
        <taxon>Agaricineae</taxon>
        <taxon>Hydnangiaceae</taxon>
        <taxon>Laccaria</taxon>
    </lineage>
</organism>
<feature type="binding site" evidence="7">
    <location>
        <position position="50"/>
    </location>
    <ligand>
        <name>Zn(2+)</name>
        <dbReference type="ChEBI" id="CHEBI:29105"/>
    </ligand>
</feature>
<dbReference type="Pfam" id="PF00484">
    <property type="entry name" value="Pro_CA"/>
    <property type="match status" value="1"/>
</dbReference>
<keyword evidence="3 7" id="KW-0479">Metal-binding</keyword>
<reference evidence="10" key="2">
    <citation type="submission" date="2015-01" db="EMBL/GenBank/DDBJ databases">
        <title>Evolutionary Origins and Diversification of the Mycorrhizal Mutualists.</title>
        <authorList>
            <consortium name="DOE Joint Genome Institute"/>
            <consortium name="Mycorrhizal Genomics Consortium"/>
            <person name="Kohler A."/>
            <person name="Kuo A."/>
            <person name="Nagy L.G."/>
            <person name="Floudas D."/>
            <person name="Copeland A."/>
            <person name="Barry K.W."/>
            <person name="Cichocki N."/>
            <person name="Veneault-Fourrey C."/>
            <person name="LaButti K."/>
            <person name="Lindquist E.A."/>
            <person name="Lipzen A."/>
            <person name="Lundell T."/>
            <person name="Morin E."/>
            <person name="Murat C."/>
            <person name="Riley R."/>
            <person name="Ohm R."/>
            <person name="Sun H."/>
            <person name="Tunlid A."/>
            <person name="Henrissat B."/>
            <person name="Grigoriev I.V."/>
            <person name="Hibbett D.S."/>
            <person name="Martin F."/>
        </authorList>
    </citation>
    <scope>NUCLEOTIDE SEQUENCE [LARGE SCALE GENOMIC DNA]</scope>
    <source>
        <strain evidence="10">LaAM-08-1</strain>
    </source>
</reference>
<evidence type="ECO:0000256" key="8">
    <source>
        <dbReference type="RuleBase" id="RU003956"/>
    </source>
</evidence>
<dbReference type="SMART" id="SM00947">
    <property type="entry name" value="Pro_CA"/>
    <property type="match status" value="1"/>
</dbReference>
<dbReference type="Gene3D" id="3.40.1050.10">
    <property type="entry name" value="Carbonic anhydrase"/>
    <property type="match status" value="1"/>
</dbReference>
<keyword evidence="4 7" id="KW-0862">Zinc</keyword>
<dbReference type="EMBL" id="KN838694">
    <property type="protein sequence ID" value="KIJ97397.1"/>
    <property type="molecule type" value="Genomic_DNA"/>
</dbReference>
<evidence type="ECO:0000256" key="5">
    <source>
        <dbReference type="ARBA" id="ARBA00023239"/>
    </source>
</evidence>
<evidence type="ECO:0000256" key="2">
    <source>
        <dbReference type="ARBA" id="ARBA00012925"/>
    </source>
</evidence>
<evidence type="ECO:0000256" key="6">
    <source>
        <dbReference type="ARBA" id="ARBA00048348"/>
    </source>
</evidence>
<dbReference type="AlphaFoldDB" id="A0A0C9XMX4"/>
<evidence type="ECO:0000256" key="7">
    <source>
        <dbReference type="PIRSR" id="PIRSR601765-1"/>
    </source>
</evidence>
<dbReference type="InterPro" id="IPR001765">
    <property type="entry name" value="Carbonic_anhydrase"/>
</dbReference>
<dbReference type="OrthoDB" id="10248475at2759"/>
<comment type="similarity">
    <text evidence="1 8">Belongs to the beta-class carbonic anhydrase family.</text>
</comment>
<comment type="cofactor">
    <cofactor evidence="7">
        <name>Zn(2+)</name>
        <dbReference type="ChEBI" id="CHEBI:29105"/>
    </cofactor>
    <text evidence="7">Binds 1 zinc ion per subunit.</text>
</comment>
<dbReference type="PANTHER" id="PTHR11002">
    <property type="entry name" value="CARBONIC ANHYDRASE"/>
    <property type="match status" value="1"/>
</dbReference>
<evidence type="ECO:0000256" key="1">
    <source>
        <dbReference type="ARBA" id="ARBA00006217"/>
    </source>
</evidence>
<sequence>MAHIVSTPFEKLLEANAAWAYGVTKIDPNFFKKSAEEKQKPHTLWIGCSDSRVPESVITVARPGDIFVHRNIANQVHLHDPNVLSVLKYAVDFLHVQHVVVVGHSVCGGADACLTAVKEGHPDNQTIIQLPVESPLNVWLEPLTKFTRSLPLSVTPPDEALSLVVHENIKRQVETLAQTNTIRDAWADKDRKVKVQIHGWIYDLATGRLKDLHITQPHSNH</sequence>
<dbReference type="GO" id="GO:0071244">
    <property type="term" value="P:cellular response to carbon dioxide"/>
    <property type="evidence" value="ECO:0007669"/>
    <property type="project" value="TreeGrafter"/>
</dbReference>
<keyword evidence="5 8" id="KW-0456">Lyase</keyword>
<dbReference type="PANTHER" id="PTHR11002:SF76">
    <property type="entry name" value="CARBONIC ANHYDRASE"/>
    <property type="match status" value="1"/>
</dbReference>